<keyword evidence="6" id="KW-0788">Thiol protease</keyword>
<evidence type="ECO:0000256" key="1">
    <source>
        <dbReference type="ARBA" id="ARBA00007074"/>
    </source>
</evidence>
<dbReference type="SUPFAM" id="SSF54001">
    <property type="entry name" value="Cysteine proteinases"/>
    <property type="match status" value="1"/>
</dbReference>
<organism evidence="9 10">
    <name type="scientific">Jeotgalibacillus salarius</name>
    <dbReference type="NCBI Taxonomy" id="546023"/>
    <lineage>
        <taxon>Bacteria</taxon>
        <taxon>Bacillati</taxon>
        <taxon>Bacillota</taxon>
        <taxon>Bacilli</taxon>
        <taxon>Bacillales</taxon>
        <taxon>Caryophanaceae</taxon>
        <taxon>Jeotgalibacillus</taxon>
    </lineage>
</organism>
<keyword evidence="10" id="KW-1185">Reference proteome</keyword>
<evidence type="ECO:0000256" key="6">
    <source>
        <dbReference type="ARBA" id="ARBA00022807"/>
    </source>
</evidence>
<comment type="similarity">
    <text evidence="1">Belongs to the peptidase C40 family.</text>
</comment>
<dbReference type="SUPFAM" id="SSF54106">
    <property type="entry name" value="LysM domain"/>
    <property type="match status" value="4"/>
</dbReference>
<sequence length="413" mass="44177">MCGLRKWLYTAAATVAVATFGGFDSEAHASTHKVSSGDSLWKIANKYQTSVDHIKKLNNLSSEIIRPNQMLKVSGEPVSLSAANASSKNSTSAGSQAAVYIVQPGDTLSAIARKSNMTLTDLTSINQLTSHIIRPGQSLKLKGSAQSNSHSNAPSTIVSNAGVYTVQPGDNLSKIAVKHGLSLSKLMEMNRLSGHVIYAGQKLTVNGQMITKQPNPPASQSAASAKVHIVKSGDTLSKIAMMHQMSLVELKRTNQLSSDLIRVGQSLQLKGTVQSTQPSTGPSQITHNQTETAGNIDALLLEAQSHLGTPYAWGGSTPGGFDCSGFIHYVYQKAGFSTARTNAEGQHARSFEVSNLQPGDLVFFENTYKKGISHVGIYIGGNQFIHAGDNGVVISSLSNSYWQSKFESFKRFY</sequence>
<feature type="domain" description="LysM" evidence="7">
    <location>
        <begin position="98"/>
        <end position="141"/>
    </location>
</feature>
<dbReference type="SMART" id="SM00257">
    <property type="entry name" value="LysM"/>
    <property type="match status" value="4"/>
</dbReference>
<keyword evidence="4" id="KW-0677">Repeat</keyword>
<keyword evidence="3" id="KW-0732">Signal</keyword>
<feature type="domain" description="LysM" evidence="7">
    <location>
        <begin position="30"/>
        <end position="73"/>
    </location>
</feature>
<dbReference type="InterPro" id="IPR036779">
    <property type="entry name" value="LysM_dom_sf"/>
</dbReference>
<evidence type="ECO:0000256" key="4">
    <source>
        <dbReference type="ARBA" id="ARBA00022737"/>
    </source>
</evidence>
<feature type="domain" description="LysM" evidence="7">
    <location>
        <begin position="226"/>
        <end position="269"/>
    </location>
</feature>
<evidence type="ECO:0000256" key="3">
    <source>
        <dbReference type="ARBA" id="ARBA00022729"/>
    </source>
</evidence>
<feature type="domain" description="NlpC/P60" evidence="8">
    <location>
        <begin position="293"/>
        <end position="413"/>
    </location>
</feature>
<evidence type="ECO:0000259" key="7">
    <source>
        <dbReference type="PROSITE" id="PS51782"/>
    </source>
</evidence>
<dbReference type="Gene3D" id="3.90.1720.10">
    <property type="entry name" value="endopeptidase domain like (from Nostoc punctiforme)"/>
    <property type="match status" value="1"/>
</dbReference>
<dbReference type="AlphaFoldDB" id="A0A4Y8LNN9"/>
<dbReference type="CDD" id="cd00118">
    <property type="entry name" value="LysM"/>
    <property type="match status" value="4"/>
</dbReference>
<dbReference type="Proteomes" id="UP000297776">
    <property type="component" value="Unassembled WGS sequence"/>
</dbReference>
<dbReference type="PANTHER" id="PTHR47053:SF1">
    <property type="entry name" value="MUREIN DD-ENDOPEPTIDASE MEPH-RELATED"/>
    <property type="match status" value="1"/>
</dbReference>
<dbReference type="Pfam" id="PF00877">
    <property type="entry name" value="NLPC_P60"/>
    <property type="match status" value="1"/>
</dbReference>
<dbReference type="Pfam" id="PF01476">
    <property type="entry name" value="LysM"/>
    <property type="match status" value="4"/>
</dbReference>
<dbReference type="PROSITE" id="PS51782">
    <property type="entry name" value="LYSM"/>
    <property type="match status" value="4"/>
</dbReference>
<gene>
    <name evidence="9" type="ORF">E2626_01475</name>
</gene>
<name>A0A4Y8LNN9_9BACL</name>
<evidence type="ECO:0000256" key="2">
    <source>
        <dbReference type="ARBA" id="ARBA00022670"/>
    </source>
</evidence>
<evidence type="ECO:0000313" key="9">
    <source>
        <dbReference type="EMBL" id="TFE04027.1"/>
    </source>
</evidence>
<dbReference type="OrthoDB" id="9813368at2"/>
<reference evidence="9 10" key="1">
    <citation type="submission" date="2019-03" db="EMBL/GenBank/DDBJ databases">
        <authorList>
            <person name="Yang Y."/>
        </authorList>
    </citation>
    <scope>NUCLEOTIDE SEQUENCE [LARGE SCALE GENOMIC DNA]</scope>
    <source>
        <strain evidence="9 10">ASL-1</strain>
    </source>
</reference>
<accession>A0A4Y8LNN9</accession>
<evidence type="ECO:0000313" key="10">
    <source>
        <dbReference type="Proteomes" id="UP000297776"/>
    </source>
</evidence>
<proteinExistence type="inferred from homology"/>
<dbReference type="PROSITE" id="PS51935">
    <property type="entry name" value="NLPC_P60"/>
    <property type="match status" value="1"/>
</dbReference>
<protein>
    <submittedName>
        <fullName evidence="9">LysM peptidoglycan-binding domain-containing protein</fullName>
    </submittedName>
</protein>
<dbReference type="GO" id="GO:0008234">
    <property type="term" value="F:cysteine-type peptidase activity"/>
    <property type="evidence" value="ECO:0007669"/>
    <property type="project" value="UniProtKB-KW"/>
</dbReference>
<feature type="domain" description="LysM" evidence="7">
    <location>
        <begin position="162"/>
        <end position="205"/>
    </location>
</feature>
<evidence type="ECO:0000259" key="8">
    <source>
        <dbReference type="PROSITE" id="PS51935"/>
    </source>
</evidence>
<dbReference type="Gene3D" id="3.10.350.10">
    <property type="entry name" value="LysM domain"/>
    <property type="match status" value="4"/>
</dbReference>
<dbReference type="InterPro" id="IPR038765">
    <property type="entry name" value="Papain-like_cys_pep_sf"/>
</dbReference>
<dbReference type="InterPro" id="IPR018392">
    <property type="entry name" value="LysM"/>
</dbReference>
<dbReference type="InterPro" id="IPR000064">
    <property type="entry name" value="NLP_P60_dom"/>
</dbReference>
<keyword evidence="2" id="KW-0645">Protease</keyword>
<comment type="caution">
    <text evidence="9">The sequence shown here is derived from an EMBL/GenBank/DDBJ whole genome shotgun (WGS) entry which is preliminary data.</text>
</comment>
<dbReference type="GO" id="GO:0006508">
    <property type="term" value="P:proteolysis"/>
    <property type="evidence" value="ECO:0007669"/>
    <property type="project" value="UniProtKB-KW"/>
</dbReference>
<dbReference type="EMBL" id="SORX01000001">
    <property type="protein sequence ID" value="TFE04027.1"/>
    <property type="molecule type" value="Genomic_DNA"/>
</dbReference>
<keyword evidence="5" id="KW-0378">Hydrolase</keyword>
<evidence type="ECO:0000256" key="5">
    <source>
        <dbReference type="ARBA" id="ARBA00022801"/>
    </source>
</evidence>
<dbReference type="InterPro" id="IPR051202">
    <property type="entry name" value="Peptidase_C40"/>
</dbReference>
<dbReference type="PANTHER" id="PTHR47053">
    <property type="entry name" value="MUREIN DD-ENDOPEPTIDASE MEPH-RELATED"/>
    <property type="match status" value="1"/>
</dbReference>